<dbReference type="Proteomes" id="UP000270094">
    <property type="component" value="Unassembled WGS sequence"/>
</dbReference>
<reference evidence="1 2" key="1">
    <citation type="submission" date="2018-11" db="EMBL/GenBank/DDBJ databases">
        <authorList>
            <consortium name="Pathogen Informatics"/>
        </authorList>
    </citation>
    <scope>NUCLEOTIDE SEQUENCE [LARGE SCALE GENOMIC DNA]</scope>
</reference>
<gene>
    <name evidence="1" type="ORF">SVUK_LOCUS17725</name>
</gene>
<dbReference type="EMBL" id="UYYB01119072">
    <property type="protein sequence ID" value="VDM82727.1"/>
    <property type="molecule type" value="Genomic_DNA"/>
</dbReference>
<sequence>AEDVPLCGTGIFELVDILPGYPTPPQKRDHVAALTNEGDQISIRIFENDTVPVPPVRCSLRIETCPNCLINVRHRPPSDFVNEREIRMEKQARCKSVEPYKMAFL</sequence>
<keyword evidence="2" id="KW-1185">Reference proteome</keyword>
<evidence type="ECO:0000313" key="2">
    <source>
        <dbReference type="Proteomes" id="UP000270094"/>
    </source>
</evidence>
<accession>A0A3P7K2U8</accession>
<name>A0A3P7K2U8_STRVU</name>
<protein>
    <submittedName>
        <fullName evidence="1">Uncharacterized protein</fullName>
    </submittedName>
</protein>
<dbReference type="OrthoDB" id="5848330at2759"/>
<evidence type="ECO:0000313" key="1">
    <source>
        <dbReference type="EMBL" id="VDM82727.1"/>
    </source>
</evidence>
<dbReference type="AlphaFoldDB" id="A0A3P7K2U8"/>
<organism evidence="1 2">
    <name type="scientific">Strongylus vulgaris</name>
    <name type="common">Blood worm</name>
    <dbReference type="NCBI Taxonomy" id="40348"/>
    <lineage>
        <taxon>Eukaryota</taxon>
        <taxon>Metazoa</taxon>
        <taxon>Ecdysozoa</taxon>
        <taxon>Nematoda</taxon>
        <taxon>Chromadorea</taxon>
        <taxon>Rhabditida</taxon>
        <taxon>Rhabditina</taxon>
        <taxon>Rhabditomorpha</taxon>
        <taxon>Strongyloidea</taxon>
        <taxon>Strongylidae</taxon>
        <taxon>Strongylus</taxon>
    </lineage>
</organism>
<feature type="non-terminal residue" evidence="1">
    <location>
        <position position="1"/>
    </location>
</feature>
<proteinExistence type="predicted"/>